<sequence>MDNLRFVLEAPHMTTQQKKRPRLVTSCDNCRLKKIKCVQSRSQEKCEACVAGGVACEFRDRERYFAERSRIVTAGSSSSSAPYSRRSSRSPPYPSRSSGAVSAGASGEWYTPSPTPDPHQMRYMSNSPVYGVSTPSALSGDWFASGEVGSPSASSYFPSSRGGYNSFAMASGSPQSVSGSGYTPGLFDVRRSEFPDSALMPHYVQVFFQYYSRTFPFLSSSEVNQRLYDGSLSALQANAIAALAARYSQSPAVLERGASTAVNAYCDMARSLVSQSSLVPYIEILHAVILLAWADYKCGRSSNFSEYTQMATKMALSLGLGSESSATGISENERAVQRSTWATVLQLQQQLGSGAPALPSAAFDRRAHIAPPKLSAGASTLNNDVFALHAFSNPTSNIAVYL</sequence>
<organism evidence="1 2">
    <name type="scientific">Vararia minispora EC-137</name>
    <dbReference type="NCBI Taxonomy" id="1314806"/>
    <lineage>
        <taxon>Eukaryota</taxon>
        <taxon>Fungi</taxon>
        <taxon>Dikarya</taxon>
        <taxon>Basidiomycota</taxon>
        <taxon>Agaricomycotina</taxon>
        <taxon>Agaricomycetes</taxon>
        <taxon>Russulales</taxon>
        <taxon>Lachnocladiaceae</taxon>
        <taxon>Vararia</taxon>
    </lineage>
</organism>
<name>A0ACB8QNU3_9AGAM</name>
<proteinExistence type="predicted"/>
<keyword evidence="2" id="KW-1185">Reference proteome</keyword>
<accession>A0ACB8QNU3</accession>
<reference evidence="1" key="1">
    <citation type="submission" date="2021-02" db="EMBL/GenBank/DDBJ databases">
        <authorList>
            <consortium name="DOE Joint Genome Institute"/>
            <person name="Ahrendt S."/>
            <person name="Looney B.P."/>
            <person name="Miyauchi S."/>
            <person name="Morin E."/>
            <person name="Drula E."/>
            <person name="Courty P.E."/>
            <person name="Chicoki N."/>
            <person name="Fauchery L."/>
            <person name="Kohler A."/>
            <person name="Kuo A."/>
            <person name="Labutti K."/>
            <person name="Pangilinan J."/>
            <person name="Lipzen A."/>
            <person name="Riley R."/>
            <person name="Andreopoulos W."/>
            <person name="He G."/>
            <person name="Johnson J."/>
            <person name="Barry K.W."/>
            <person name="Grigoriev I.V."/>
            <person name="Nagy L."/>
            <person name="Hibbett D."/>
            <person name="Henrissat B."/>
            <person name="Matheny P.B."/>
            <person name="Labbe J."/>
            <person name="Martin F."/>
        </authorList>
    </citation>
    <scope>NUCLEOTIDE SEQUENCE</scope>
    <source>
        <strain evidence="1">EC-137</strain>
    </source>
</reference>
<evidence type="ECO:0000313" key="2">
    <source>
        <dbReference type="Proteomes" id="UP000814128"/>
    </source>
</evidence>
<protein>
    <submittedName>
        <fullName evidence="1">Uncharacterized protein</fullName>
    </submittedName>
</protein>
<comment type="caution">
    <text evidence="1">The sequence shown here is derived from an EMBL/GenBank/DDBJ whole genome shotgun (WGS) entry which is preliminary data.</text>
</comment>
<dbReference type="EMBL" id="MU273519">
    <property type="protein sequence ID" value="KAI0033449.1"/>
    <property type="molecule type" value="Genomic_DNA"/>
</dbReference>
<gene>
    <name evidence="1" type="ORF">K488DRAFT_84891</name>
</gene>
<reference evidence="1" key="2">
    <citation type="journal article" date="2022" name="New Phytol.">
        <title>Evolutionary transition to the ectomycorrhizal habit in the genomes of a hyperdiverse lineage of mushroom-forming fungi.</title>
        <authorList>
            <person name="Looney B."/>
            <person name="Miyauchi S."/>
            <person name="Morin E."/>
            <person name="Drula E."/>
            <person name="Courty P.E."/>
            <person name="Kohler A."/>
            <person name="Kuo A."/>
            <person name="LaButti K."/>
            <person name="Pangilinan J."/>
            <person name="Lipzen A."/>
            <person name="Riley R."/>
            <person name="Andreopoulos W."/>
            <person name="He G."/>
            <person name="Johnson J."/>
            <person name="Nolan M."/>
            <person name="Tritt A."/>
            <person name="Barry K.W."/>
            <person name="Grigoriev I.V."/>
            <person name="Nagy L.G."/>
            <person name="Hibbett D."/>
            <person name="Henrissat B."/>
            <person name="Matheny P.B."/>
            <person name="Labbe J."/>
            <person name="Martin F.M."/>
        </authorList>
    </citation>
    <scope>NUCLEOTIDE SEQUENCE</scope>
    <source>
        <strain evidence="1">EC-137</strain>
    </source>
</reference>
<dbReference type="Proteomes" id="UP000814128">
    <property type="component" value="Unassembled WGS sequence"/>
</dbReference>
<evidence type="ECO:0000313" key="1">
    <source>
        <dbReference type="EMBL" id="KAI0033449.1"/>
    </source>
</evidence>